<dbReference type="PANTHER" id="PTHR37089:SF4">
    <property type="entry name" value="EXPORTED PROTEIN"/>
    <property type="match status" value="1"/>
</dbReference>
<name>A0ABY9LVV0_9BURK</name>
<sequence>MKRLSLCAATLSLIGASSLPCMAAAQSTSTATFNVTLTIAANCIIAANNLAFGSHGVLNTAFTGSTTVNVTCSNTTPYSVGLSAGSGTGSTQTTRFLSGTGANVSTISYQLYKPTGTSVVWGDAQVADRVSGTGNGSAQALVVNGSVPAQATPAPDNYSSTVTATVYF</sequence>
<accession>A0ABY9LVV0</accession>
<dbReference type="Pfam" id="PF05229">
    <property type="entry name" value="SCPU"/>
    <property type="match status" value="1"/>
</dbReference>
<dbReference type="RefSeq" id="WP_306939547.1">
    <property type="nucleotide sequence ID" value="NZ_CP132976.1"/>
</dbReference>
<dbReference type="PANTHER" id="PTHR37089">
    <property type="entry name" value="PROTEIN U-RELATED"/>
    <property type="match status" value="1"/>
</dbReference>
<keyword evidence="4" id="KW-1185">Reference proteome</keyword>
<dbReference type="InterPro" id="IPR053167">
    <property type="entry name" value="Spore_coat_component"/>
</dbReference>
<proteinExistence type="predicted"/>
<evidence type="ECO:0000313" key="3">
    <source>
        <dbReference type="EMBL" id="WMD18909.1"/>
    </source>
</evidence>
<reference evidence="3 4" key="1">
    <citation type="submission" date="2023-08" db="EMBL/GenBank/DDBJ databases">
        <title>Achromobacter seleniivolatilans sp. nov., isolated from seleniferous soil.</title>
        <authorList>
            <person name="Zhang S."/>
            <person name="Li K."/>
            <person name="Peng J."/>
            <person name="Zhao Q."/>
            <person name="Wang H."/>
            <person name="Guo Y."/>
        </authorList>
    </citation>
    <scope>NUCLEOTIDE SEQUENCE [LARGE SCALE GENOMIC DNA]</scope>
    <source>
        <strain evidence="3 4">R39</strain>
    </source>
</reference>
<feature type="signal peptide" evidence="1">
    <location>
        <begin position="1"/>
        <end position="23"/>
    </location>
</feature>
<feature type="chain" id="PRO_5045348055" evidence="1">
    <location>
        <begin position="24"/>
        <end position="168"/>
    </location>
</feature>
<organism evidence="3 4">
    <name type="scientific">Achromobacter seleniivolatilans</name>
    <dbReference type="NCBI Taxonomy" id="3047478"/>
    <lineage>
        <taxon>Bacteria</taxon>
        <taxon>Pseudomonadati</taxon>
        <taxon>Pseudomonadota</taxon>
        <taxon>Betaproteobacteria</taxon>
        <taxon>Burkholderiales</taxon>
        <taxon>Alcaligenaceae</taxon>
        <taxon>Achromobacter</taxon>
    </lineage>
</organism>
<evidence type="ECO:0000259" key="2">
    <source>
        <dbReference type="Pfam" id="PF05229"/>
    </source>
</evidence>
<evidence type="ECO:0000313" key="4">
    <source>
        <dbReference type="Proteomes" id="UP001234798"/>
    </source>
</evidence>
<keyword evidence="1" id="KW-0732">Signal</keyword>
<protein>
    <submittedName>
        <fullName evidence="3">Spore coat U domain-containing protein</fullName>
    </submittedName>
</protein>
<dbReference type="Proteomes" id="UP001234798">
    <property type="component" value="Chromosome"/>
</dbReference>
<gene>
    <name evidence="3" type="ORF">RAS12_20080</name>
</gene>
<dbReference type="EMBL" id="CP132976">
    <property type="protein sequence ID" value="WMD18909.1"/>
    <property type="molecule type" value="Genomic_DNA"/>
</dbReference>
<feature type="domain" description="Spore coat protein U/FanG" evidence="2">
    <location>
        <begin position="30"/>
        <end position="165"/>
    </location>
</feature>
<evidence type="ECO:0000256" key="1">
    <source>
        <dbReference type="SAM" id="SignalP"/>
    </source>
</evidence>
<dbReference type="InterPro" id="IPR007893">
    <property type="entry name" value="Spore_coat_U/FanG"/>
</dbReference>
<dbReference type="SMART" id="SM00972">
    <property type="entry name" value="SCPU"/>
    <property type="match status" value="1"/>
</dbReference>